<name>A0A7G9T4X7_9LACO</name>
<dbReference type="CDD" id="cd16018">
    <property type="entry name" value="Enpp"/>
    <property type="match status" value="1"/>
</dbReference>
<dbReference type="GO" id="GO:0016787">
    <property type="term" value="F:hydrolase activity"/>
    <property type="evidence" value="ECO:0007669"/>
    <property type="project" value="UniProtKB-ARBA"/>
</dbReference>
<proteinExistence type="predicted"/>
<dbReference type="RefSeq" id="WP_187528987.1">
    <property type="nucleotide sequence ID" value="NZ_CP060724.1"/>
</dbReference>
<sequence>MAKHVVVISLDALGFSDVKNRLQFLPNLAALINRGTWVRKVQGVYPSVTYPSHTSIITGTYPKKHGIIDATLKQTERISPDWFWYAKQIKVPTVYDLAREAGLTTAAFLWPVTAGAKINWHIAEIFPNRIWTNQYLTSFKASTPLFLLGMERKYGHLRRGIQQPELDQFVTAVAADTLINHRPNLTLIHLVDLDAHRHRYGVRSQQAIDALDRLDQHVGTLVAATKKANIFDETDFMVVGDHYQMNVDQMIHLNMCFEAMGWLQGTNNGRVRRNWQVLAKHVDGASYIYIKDGTLLDVVRHTIKTVPGIRLIIEHAELVELGADPQASLMVEAADGYYFTDETHRPAIVEEVTNDMLLAGEPDRYKATHGYLPTHADYATTAIFAGPDIKAQQRLDLDVDLTDEGPTMAAMLGLKFTNSIDGHVISEIFK</sequence>
<dbReference type="InterPro" id="IPR017850">
    <property type="entry name" value="Alkaline_phosphatase_core_sf"/>
</dbReference>
<dbReference type="InterPro" id="IPR002591">
    <property type="entry name" value="Phosphodiest/P_Trfase"/>
</dbReference>
<gene>
    <name evidence="1" type="ORF">H9L19_07225</name>
</gene>
<organism evidence="1 2">
    <name type="scientific">Weissella diestrammenae</name>
    <dbReference type="NCBI Taxonomy" id="1162633"/>
    <lineage>
        <taxon>Bacteria</taxon>
        <taxon>Bacillati</taxon>
        <taxon>Bacillota</taxon>
        <taxon>Bacilli</taxon>
        <taxon>Lactobacillales</taxon>
        <taxon>Lactobacillaceae</taxon>
        <taxon>Weissella</taxon>
    </lineage>
</organism>
<evidence type="ECO:0000313" key="2">
    <source>
        <dbReference type="Proteomes" id="UP000515800"/>
    </source>
</evidence>
<dbReference type="Pfam" id="PF01663">
    <property type="entry name" value="Phosphodiest"/>
    <property type="match status" value="1"/>
</dbReference>
<dbReference type="SUPFAM" id="SSF53649">
    <property type="entry name" value="Alkaline phosphatase-like"/>
    <property type="match status" value="1"/>
</dbReference>
<dbReference type="PANTHER" id="PTHR10151">
    <property type="entry name" value="ECTONUCLEOTIDE PYROPHOSPHATASE/PHOSPHODIESTERASE"/>
    <property type="match status" value="1"/>
</dbReference>
<dbReference type="PANTHER" id="PTHR10151:SF120">
    <property type="entry name" value="BIS(5'-ADENOSYL)-TRIPHOSPHATASE"/>
    <property type="match status" value="1"/>
</dbReference>
<keyword evidence="2" id="KW-1185">Reference proteome</keyword>
<dbReference type="EMBL" id="CP060724">
    <property type="protein sequence ID" value="QNN75152.1"/>
    <property type="molecule type" value="Genomic_DNA"/>
</dbReference>
<dbReference type="AlphaFoldDB" id="A0A7G9T4X7"/>
<reference evidence="1 2" key="1">
    <citation type="submission" date="2020-08" db="EMBL/GenBank/DDBJ databases">
        <title>Genome sequence of Weissella diestrammenae KACC 16890T.</title>
        <authorList>
            <person name="Hyun D.-W."/>
            <person name="Bae J.-W."/>
        </authorList>
    </citation>
    <scope>NUCLEOTIDE SEQUENCE [LARGE SCALE GENOMIC DNA]</scope>
    <source>
        <strain evidence="1 2">KACC 16890</strain>
    </source>
</reference>
<dbReference type="Gene3D" id="3.40.720.10">
    <property type="entry name" value="Alkaline Phosphatase, subunit A"/>
    <property type="match status" value="1"/>
</dbReference>
<dbReference type="KEGG" id="wdi:H9L19_07225"/>
<accession>A0A7G9T4X7</accession>
<evidence type="ECO:0000313" key="1">
    <source>
        <dbReference type="EMBL" id="QNN75152.1"/>
    </source>
</evidence>
<protein>
    <submittedName>
        <fullName evidence="1">Alkaline phosphatase family protein</fullName>
    </submittedName>
</protein>
<dbReference type="Proteomes" id="UP000515800">
    <property type="component" value="Chromosome"/>
</dbReference>